<keyword evidence="2" id="KW-1185">Reference proteome</keyword>
<organism evidence="1 2">
    <name type="scientific">Escallonia herrerae</name>
    <dbReference type="NCBI Taxonomy" id="1293975"/>
    <lineage>
        <taxon>Eukaryota</taxon>
        <taxon>Viridiplantae</taxon>
        <taxon>Streptophyta</taxon>
        <taxon>Embryophyta</taxon>
        <taxon>Tracheophyta</taxon>
        <taxon>Spermatophyta</taxon>
        <taxon>Magnoliopsida</taxon>
        <taxon>eudicotyledons</taxon>
        <taxon>Gunneridae</taxon>
        <taxon>Pentapetalae</taxon>
        <taxon>asterids</taxon>
        <taxon>campanulids</taxon>
        <taxon>Escalloniales</taxon>
        <taxon>Escalloniaceae</taxon>
        <taxon>Escallonia</taxon>
    </lineage>
</organism>
<dbReference type="EMBL" id="JAVXUP010000302">
    <property type="protein sequence ID" value="KAK3031510.1"/>
    <property type="molecule type" value="Genomic_DNA"/>
</dbReference>
<comment type="caution">
    <text evidence="1">The sequence shown here is derived from an EMBL/GenBank/DDBJ whole genome shotgun (WGS) entry which is preliminary data.</text>
</comment>
<name>A0AA88WV38_9ASTE</name>
<evidence type="ECO:0000313" key="1">
    <source>
        <dbReference type="EMBL" id="KAK3031510.1"/>
    </source>
</evidence>
<proteinExistence type="predicted"/>
<gene>
    <name evidence="1" type="ORF">RJ639_036024</name>
</gene>
<accession>A0AA88WV38</accession>
<protein>
    <submittedName>
        <fullName evidence="1">Uncharacterized protein</fullName>
    </submittedName>
</protein>
<reference evidence="1" key="1">
    <citation type="submission" date="2022-12" db="EMBL/GenBank/DDBJ databases">
        <title>Draft genome assemblies for two species of Escallonia (Escalloniales).</title>
        <authorList>
            <person name="Chanderbali A."/>
            <person name="Dervinis C."/>
            <person name="Anghel I."/>
            <person name="Soltis D."/>
            <person name="Soltis P."/>
            <person name="Zapata F."/>
        </authorList>
    </citation>
    <scope>NUCLEOTIDE SEQUENCE</scope>
    <source>
        <strain evidence="1">UCBG64.0493</strain>
        <tissue evidence="1">Leaf</tissue>
    </source>
</reference>
<evidence type="ECO:0000313" key="2">
    <source>
        <dbReference type="Proteomes" id="UP001188597"/>
    </source>
</evidence>
<dbReference type="Proteomes" id="UP001188597">
    <property type="component" value="Unassembled WGS sequence"/>
</dbReference>
<dbReference type="AlphaFoldDB" id="A0AA88WV38"/>
<sequence>MADFRTEEESTEGTGVIVFQFDIEDVAFTYIIAVLSGTETTGSTLEMRRLKELIEQWLSSTILMFVILPRKENARIFFYLLHAAYKTLSDPVLREEYNYELGLRESERACTTDVCNQKGLKSTPRAGLLSATDQSHPAAEFPTVKTPLQRGSSEKKVSFSVVVNSFTKFCLGGTPILCTYGKFSE</sequence>